<evidence type="ECO:0000256" key="1">
    <source>
        <dbReference type="ARBA" id="ARBA00004651"/>
    </source>
</evidence>
<dbReference type="AlphaFoldDB" id="A0A1I2RW55"/>
<evidence type="ECO:0000313" key="9">
    <source>
        <dbReference type="Proteomes" id="UP000182635"/>
    </source>
</evidence>
<organism evidence="8 9">
    <name type="scientific">Ligilactobacillus ruminis DSM 20403 = NBRC 102161</name>
    <dbReference type="NCBI Taxonomy" id="1423798"/>
    <lineage>
        <taxon>Bacteria</taxon>
        <taxon>Bacillati</taxon>
        <taxon>Bacillota</taxon>
        <taxon>Bacilli</taxon>
        <taxon>Lactobacillales</taxon>
        <taxon>Lactobacillaceae</taxon>
        <taxon>Ligilactobacillus</taxon>
    </lineage>
</organism>
<dbReference type="InterPro" id="IPR015867">
    <property type="entry name" value="N-reg_PII/ATP_PRibTrfase_C"/>
</dbReference>
<accession>A0A1I2RW55</accession>
<dbReference type="PIRSF" id="PIRSF006483">
    <property type="entry name" value="Membrane_protein_YitT"/>
    <property type="match status" value="1"/>
</dbReference>
<name>A0A1I2RW55_9LACO</name>
<dbReference type="Pfam" id="PF10035">
    <property type="entry name" value="DUF2179"/>
    <property type="match status" value="1"/>
</dbReference>
<evidence type="ECO:0000256" key="6">
    <source>
        <dbReference type="SAM" id="Phobius"/>
    </source>
</evidence>
<dbReference type="Proteomes" id="UP000182635">
    <property type="component" value="Unassembled WGS sequence"/>
</dbReference>
<dbReference type="PANTHER" id="PTHR33545">
    <property type="entry name" value="UPF0750 MEMBRANE PROTEIN YITT-RELATED"/>
    <property type="match status" value="1"/>
</dbReference>
<evidence type="ECO:0000259" key="7">
    <source>
        <dbReference type="Pfam" id="PF10035"/>
    </source>
</evidence>
<dbReference type="GO" id="GO:0005886">
    <property type="term" value="C:plasma membrane"/>
    <property type="evidence" value="ECO:0007669"/>
    <property type="project" value="UniProtKB-SubCell"/>
</dbReference>
<feature type="transmembrane region" description="Helical" evidence="6">
    <location>
        <begin position="9"/>
        <end position="32"/>
    </location>
</feature>
<keyword evidence="2" id="KW-1003">Cell membrane</keyword>
<dbReference type="PANTHER" id="PTHR33545:SF4">
    <property type="entry name" value="UPF0750 MEMBRANE PROTEIN YXKD"/>
    <property type="match status" value="1"/>
</dbReference>
<comment type="subcellular location">
    <subcellularLocation>
        <location evidence="1">Cell membrane</location>
        <topology evidence="1">Multi-pass membrane protein</topology>
    </subcellularLocation>
</comment>
<dbReference type="Gene3D" id="3.30.70.120">
    <property type="match status" value="1"/>
</dbReference>
<evidence type="ECO:0000313" key="8">
    <source>
        <dbReference type="EMBL" id="SFG44293.1"/>
    </source>
</evidence>
<gene>
    <name evidence="8" type="ORF">SAMN02910432_01403</name>
</gene>
<proteinExistence type="predicted"/>
<protein>
    <submittedName>
        <fullName evidence="8">Uncharacterized membrane-anchored protein YitT, contains DUF161 and DUF2179 domains</fullName>
    </submittedName>
</protein>
<evidence type="ECO:0000256" key="5">
    <source>
        <dbReference type="ARBA" id="ARBA00023136"/>
    </source>
</evidence>
<evidence type="ECO:0000256" key="2">
    <source>
        <dbReference type="ARBA" id="ARBA00022475"/>
    </source>
</evidence>
<feature type="transmembrane region" description="Helical" evidence="6">
    <location>
        <begin position="78"/>
        <end position="98"/>
    </location>
</feature>
<keyword evidence="5 6" id="KW-0472">Membrane</keyword>
<feature type="domain" description="DUF2179" evidence="7">
    <location>
        <begin position="218"/>
        <end position="271"/>
    </location>
</feature>
<keyword evidence="4 6" id="KW-1133">Transmembrane helix</keyword>
<sequence length="278" mass="30471">MKKTIVVNLLLNTVGAFLYTVAINGFLISNHLGEGGVTGLMTIFYYWLKIAPSVTNIVLNGLLLLIGWKLLNKQTVFYTLYTITMISVFLKLIGSMRFPLHDPLVAALIGGALMGVAMGFIMKGEGTLAGSTILARIVNKFFGIKTGSAMLCFDLMVAIPSAVVIGFENMLLTIVELYLSAVILNKLLAQFVEKRSLTIISERFEELASALSDATKQGVTIIDGHGYVSGQKKQLLYCVCDTKDLVKLMNLITELDPKAFVVMEEVRSTYGKDLLRIL</sequence>
<dbReference type="EMBL" id="FOPI01000021">
    <property type="protein sequence ID" value="SFG44293.1"/>
    <property type="molecule type" value="Genomic_DNA"/>
</dbReference>
<keyword evidence="3 6" id="KW-0812">Transmembrane</keyword>
<dbReference type="CDD" id="cd16380">
    <property type="entry name" value="YitT_C"/>
    <property type="match status" value="1"/>
</dbReference>
<dbReference type="Pfam" id="PF02588">
    <property type="entry name" value="YitT_membrane"/>
    <property type="match status" value="1"/>
</dbReference>
<feature type="transmembrane region" description="Helical" evidence="6">
    <location>
        <begin position="44"/>
        <end position="66"/>
    </location>
</feature>
<feature type="transmembrane region" description="Helical" evidence="6">
    <location>
        <begin position="104"/>
        <end position="122"/>
    </location>
</feature>
<dbReference type="InterPro" id="IPR051461">
    <property type="entry name" value="UPF0750_membrane"/>
</dbReference>
<dbReference type="InterPro" id="IPR003740">
    <property type="entry name" value="YitT"/>
</dbReference>
<evidence type="ECO:0000256" key="4">
    <source>
        <dbReference type="ARBA" id="ARBA00022989"/>
    </source>
</evidence>
<evidence type="ECO:0000256" key="3">
    <source>
        <dbReference type="ARBA" id="ARBA00022692"/>
    </source>
</evidence>
<reference evidence="9" key="1">
    <citation type="submission" date="2016-10" db="EMBL/GenBank/DDBJ databases">
        <authorList>
            <person name="Varghese N."/>
            <person name="Submissions S."/>
        </authorList>
    </citation>
    <scope>NUCLEOTIDE SEQUENCE [LARGE SCALE GENOMIC DNA]</scope>
    <source>
        <strain evidence="9">DSM 20403</strain>
    </source>
</reference>
<feature type="transmembrane region" description="Helical" evidence="6">
    <location>
        <begin position="142"/>
        <end position="165"/>
    </location>
</feature>
<dbReference type="RefSeq" id="WP_046922088.1">
    <property type="nucleotide sequence ID" value="NZ_AYYL01000016.1"/>
</dbReference>
<dbReference type="OrthoDB" id="1758221at2"/>
<dbReference type="InterPro" id="IPR019264">
    <property type="entry name" value="DUF2179"/>
</dbReference>